<dbReference type="Proteomes" id="UP000649617">
    <property type="component" value="Unassembled WGS sequence"/>
</dbReference>
<proteinExistence type="predicted"/>
<keyword evidence="2" id="KW-1185">Reference proteome</keyword>
<reference evidence="1" key="1">
    <citation type="submission" date="2021-02" db="EMBL/GenBank/DDBJ databases">
        <authorList>
            <person name="Dougan E. K."/>
            <person name="Rhodes N."/>
            <person name="Thang M."/>
            <person name="Chan C."/>
        </authorList>
    </citation>
    <scope>NUCLEOTIDE SEQUENCE</scope>
</reference>
<accession>A0A812Y6Q0</accession>
<evidence type="ECO:0000313" key="2">
    <source>
        <dbReference type="Proteomes" id="UP000649617"/>
    </source>
</evidence>
<feature type="non-terminal residue" evidence="1">
    <location>
        <position position="106"/>
    </location>
</feature>
<comment type="caution">
    <text evidence="1">The sequence shown here is derived from an EMBL/GenBank/DDBJ whole genome shotgun (WGS) entry which is preliminary data.</text>
</comment>
<dbReference type="OrthoDB" id="440168at2759"/>
<feature type="non-terminal residue" evidence="1">
    <location>
        <position position="1"/>
    </location>
</feature>
<sequence>ALRKIMRWEEDTLTPEELAEWYSRLSWEKELDMQKEIRLRREAVFWHDPTLDDLDEQDKMWEIIQMGFQQVEDVLDSIDLAHYRDYFLSKGVLYGAKMRGMTRKFM</sequence>
<evidence type="ECO:0000313" key="1">
    <source>
        <dbReference type="EMBL" id="CAE7774604.1"/>
    </source>
</evidence>
<organism evidence="1 2">
    <name type="scientific">Symbiodinium pilosum</name>
    <name type="common">Dinoflagellate</name>
    <dbReference type="NCBI Taxonomy" id="2952"/>
    <lineage>
        <taxon>Eukaryota</taxon>
        <taxon>Sar</taxon>
        <taxon>Alveolata</taxon>
        <taxon>Dinophyceae</taxon>
        <taxon>Suessiales</taxon>
        <taxon>Symbiodiniaceae</taxon>
        <taxon>Symbiodinium</taxon>
    </lineage>
</organism>
<gene>
    <name evidence="1" type="ORF">SPIL2461_LOCUS22895</name>
</gene>
<protein>
    <submittedName>
        <fullName evidence="1">Uncharacterized protein</fullName>
    </submittedName>
</protein>
<dbReference type="AlphaFoldDB" id="A0A812Y6Q0"/>
<name>A0A812Y6Q0_SYMPI</name>
<dbReference type="EMBL" id="CAJNIZ010047730">
    <property type="protein sequence ID" value="CAE7774604.1"/>
    <property type="molecule type" value="Genomic_DNA"/>
</dbReference>